<organism evidence="6 7">
    <name type="scientific">Sinomicrobium weinanense</name>
    <dbReference type="NCBI Taxonomy" id="2842200"/>
    <lineage>
        <taxon>Bacteria</taxon>
        <taxon>Pseudomonadati</taxon>
        <taxon>Bacteroidota</taxon>
        <taxon>Flavobacteriia</taxon>
        <taxon>Flavobacteriales</taxon>
        <taxon>Flavobacteriaceae</taxon>
        <taxon>Sinomicrobium</taxon>
    </lineage>
</organism>
<dbReference type="PANTHER" id="PTHR45953:SF1">
    <property type="entry name" value="IDURONATE 2-SULFATASE"/>
    <property type="match status" value="1"/>
</dbReference>
<dbReference type="InterPro" id="IPR017850">
    <property type="entry name" value="Alkaline_phosphatase_core_sf"/>
</dbReference>
<dbReference type="EMBL" id="JACVDC010000097">
    <property type="protein sequence ID" value="MBC9798224.1"/>
    <property type="molecule type" value="Genomic_DNA"/>
</dbReference>
<protein>
    <submittedName>
        <fullName evidence="6">Sulfatase-like hydrolase/transferase</fullName>
    </submittedName>
</protein>
<feature type="chain" id="PRO_5037023915" evidence="4">
    <location>
        <begin position="20"/>
        <end position="239"/>
    </location>
</feature>
<comment type="similarity">
    <text evidence="1">Belongs to the sulfatase family.</text>
</comment>
<keyword evidence="2" id="KW-0479">Metal-binding</keyword>
<evidence type="ECO:0000256" key="3">
    <source>
        <dbReference type="ARBA" id="ARBA00022801"/>
    </source>
</evidence>
<dbReference type="InterPro" id="IPR024607">
    <property type="entry name" value="Sulfatase_CS"/>
</dbReference>
<evidence type="ECO:0000256" key="4">
    <source>
        <dbReference type="SAM" id="SignalP"/>
    </source>
</evidence>
<dbReference type="GO" id="GO:0008484">
    <property type="term" value="F:sulfuric ester hydrolase activity"/>
    <property type="evidence" value="ECO:0007669"/>
    <property type="project" value="TreeGrafter"/>
</dbReference>
<dbReference type="GO" id="GO:0005737">
    <property type="term" value="C:cytoplasm"/>
    <property type="evidence" value="ECO:0007669"/>
    <property type="project" value="TreeGrafter"/>
</dbReference>
<dbReference type="Proteomes" id="UP000653730">
    <property type="component" value="Unassembled WGS sequence"/>
</dbReference>
<sequence length="239" mass="26242">MKFNLLKCLFLGITLVSYAQEKNKTGNDREHYNVLLIMADDLSTDLNSFGNNRIKSPNIDALAKDGLTLQNAYCTVPLCGPSRVAILTGLSPDVTKTPGNKKYFRTEVPDAVTMPQLFKQNGYFSGRVGKIFHMGVPGDIGTSGLDDPRSWNKVVNPKGVDVALEDQVINFTPEMGLGSAAAYLSVPDTTALHTDELVAGETIKLLKEHGDKPFFIAAGFFRPHCPYIAPRKFFDLYPP</sequence>
<dbReference type="PROSITE" id="PS00149">
    <property type="entry name" value="SULFATASE_2"/>
    <property type="match status" value="1"/>
</dbReference>
<evidence type="ECO:0000256" key="2">
    <source>
        <dbReference type="ARBA" id="ARBA00022723"/>
    </source>
</evidence>
<keyword evidence="4" id="KW-0732">Signal</keyword>
<keyword evidence="3 6" id="KW-0378">Hydrolase</keyword>
<evidence type="ECO:0000313" key="6">
    <source>
        <dbReference type="EMBL" id="MBC9798224.1"/>
    </source>
</evidence>
<dbReference type="PROSITE" id="PS00523">
    <property type="entry name" value="SULFATASE_1"/>
    <property type="match status" value="1"/>
</dbReference>
<accession>A0A926JVS4</accession>
<dbReference type="GO" id="GO:0046872">
    <property type="term" value="F:metal ion binding"/>
    <property type="evidence" value="ECO:0007669"/>
    <property type="project" value="UniProtKB-KW"/>
</dbReference>
<feature type="domain" description="Sulfatase N-terminal" evidence="5">
    <location>
        <begin position="33"/>
        <end position="230"/>
    </location>
</feature>
<keyword evidence="7" id="KW-1185">Reference proteome</keyword>
<evidence type="ECO:0000313" key="7">
    <source>
        <dbReference type="Proteomes" id="UP000653730"/>
    </source>
</evidence>
<feature type="signal peptide" evidence="4">
    <location>
        <begin position="1"/>
        <end position="19"/>
    </location>
</feature>
<dbReference type="SUPFAM" id="SSF53649">
    <property type="entry name" value="Alkaline phosphatase-like"/>
    <property type="match status" value="1"/>
</dbReference>
<dbReference type="InterPro" id="IPR000917">
    <property type="entry name" value="Sulfatase_N"/>
</dbReference>
<proteinExistence type="inferred from homology"/>
<dbReference type="PANTHER" id="PTHR45953">
    <property type="entry name" value="IDURONATE 2-SULFATASE"/>
    <property type="match status" value="1"/>
</dbReference>
<comment type="caution">
    <text evidence="6">The sequence shown here is derived from an EMBL/GenBank/DDBJ whole genome shotgun (WGS) entry which is preliminary data.</text>
</comment>
<dbReference type="AlphaFoldDB" id="A0A926JVS4"/>
<feature type="non-terminal residue" evidence="6">
    <location>
        <position position="239"/>
    </location>
</feature>
<evidence type="ECO:0000259" key="5">
    <source>
        <dbReference type="Pfam" id="PF00884"/>
    </source>
</evidence>
<dbReference type="Gene3D" id="3.40.720.10">
    <property type="entry name" value="Alkaline Phosphatase, subunit A"/>
    <property type="match status" value="1"/>
</dbReference>
<name>A0A926JVS4_9FLAO</name>
<gene>
    <name evidence="6" type="ORF">IBL28_19810</name>
</gene>
<evidence type="ECO:0000256" key="1">
    <source>
        <dbReference type="ARBA" id="ARBA00008779"/>
    </source>
</evidence>
<dbReference type="RefSeq" id="WP_187967349.1">
    <property type="nucleotide sequence ID" value="NZ_JACVDC010000097.1"/>
</dbReference>
<dbReference type="Pfam" id="PF00884">
    <property type="entry name" value="Sulfatase"/>
    <property type="match status" value="1"/>
</dbReference>
<reference evidence="6 7" key="1">
    <citation type="submission" date="2020-09" db="EMBL/GenBank/DDBJ databases">
        <title>Sinomicrobium weinanense sp. nov., a halophilic bacteria isolated from saline-alkali soil.</title>
        <authorList>
            <person name="Wu P."/>
            <person name="Ren H."/>
            <person name="Mei Y."/>
            <person name="Liang Y."/>
            <person name="Chen Z."/>
        </authorList>
    </citation>
    <scope>NUCLEOTIDE SEQUENCE [LARGE SCALE GENOMIC DNA]</scope>
    <source>
        <strain evidence="6 7">FJxs</strain>
    </source>
</reference>